<reference evidence="6" key="2">
    <citation type="submission" date="2020-09" db="EMBL/GenBank/DDBJ databases">
        <authorList>
            <person name="Sun Q."/>
            <person name="Zhou Y."/>
        </authorList>
    </citation>
    <scope>NUCLEOTIDE SEQUENCE</scope>
    <source>
        <strain evidence="6">CGMCC 1.15493</strain>
    </source>
</reference>
<dbReference type="SUPFAM" id="SSF52096">
    <property type="entry name" value="ClpP/crotonase"/>
    <property type="match status" value="1"/>
</dbReference>
<proteinExistence type="predicted"/>
<evidence type="ECO:0000313" key="7">
    <source>
        <dbReference type="Proteomes" id="UP000613160"/>
    </source>
</evidence>
<reference evidence="6" key="1">
    <citation type="journal article" date="2014" name="Int. J. Syst. Evol. Microbiol.">
        <title>Complete genome sequence of Corynebacterium casei LMG S-19264T (=DSM 44701T), isolated from a smear-ripened cheese.</title>
        <authorList>
            <consortium name="US DOE Joint Genome Institute (JGI-PGF)"/>
            <person name="Walter F."/>
            <person name="Albersmeier A."/>
            <person name="Kalinowski J."/>
            <person name="Ruckert C."/>
        </authorList>
    </citation>
    <scope>NUCLEOTIDE SEQUENCE</scope>
    <source>
        <strain evidence="6">CGMCC 1.15493</strain>
    </source>
</reference>
<evidence type="ECO:0000256" key="1">
    <source>
        <dbReference type="ARBA" id="ARBA00022737"/>
    </source>
</evidence>
<dbReference type="SUPFAM" id="SSF57414">
    <property type="entry name" value="Hairpin loop containing domain-like"/>
    <property type="match status" value="1"/>
</dbReference>
<feature type="transmembrane region" description="Helical" evidence="4">
    <location>
        <begin position="33"/>
        <end position="51"/>
    </location>
</feature>
<name>A0A917DKV9_9HYPH</name>
<dbReference type="AlphaFoldDB" id="A0A917DKV9"/>
<gene>
    <name evidence="6" type="ORF">GCM10011335_53480</name>
</gene>
<dbReference type="EMBL" id="BMJJ01000027">
    <property type="protein sequence ID" value="GGD44225.1"/>
    <property type="molecule type" value="Genomic_DNA"/>
</dbReference>
<accession>A0A917DKV9</accession>
<dbReference type="InterPro" id="IPR003609">
    <property type="entry name" value="Pan_app"/>
</dbReference>
<dbReference type="GO" id="GO:0006508">
    <property type="term" value="P:proteolysis"/>
    <property type="evidence" value="ECO:0007669"/>
    <property type="project" value="InterPro"/>
</dbReference>
<keyword evidence="4" id="KW-0812">Transmembrane</keyword>
<evidence type="ECO:0000256" key="4">
    <source>
        <dbReference type="SAM" id="Phobius"/>
    </source>
</evidence>
<dbReference type="Pfam" id="PF00024">
    <property type="entry name" value="PAN_1"/>
    <property type="match status" value="1"/>
</dbReference>
<feature type="region of interest" description="Disordered" evidence="3">
    <location>
        <begin position="222"/>
        <end position="260"/>
    </location>
</feature>
<evidence type="ECO:0000259" key="5">
    <source>
        <dbReference type="PROSITE" id="PS50948"/>
    </source>
</evidence>
<dbReference type="InterPro" id="IPR029045">
    <property type="entry name" value="ClpP/crotonase-like_dom_sf"/>
</dbReference>
<dbReference type="CDD" id="cd01100">
    <property type="entry name" value="APPLE_Factor_XI_like"/>
    <property type="match status" value="2"/>
</dbReference>
<keyword evidence="1" id="KW-0677">Repeat</keyword>
<dbReference type="Pfam" id="PF14295">
    <property type="entry name" value="PAN_4"/>
    <property type="match status" value="1"/>
</dbReference>
<keyword evidence="2" id="KW-1015">Disulfide bond</keyword>
<organism evidence="6 7">
    <name type="scientific">Aureimonas glaciei</name>
    <dbReference type="NCBI Taxonomy" id="1776957"/>
    <lineage>
        <taxon>Bacteria</taxon>
        <taxon>Pseudomonadati</taxon>
        <taxon>Pseudomonadota</taxon>
        <taxon>Alphaproteobacteria</taxon>
        <taxon>Hyphomicrobiales</taxon>
        <taxon>Aurantimonadaceae</taxon>
        <taxon>Aureimonas</taxon>
    </lineage>
</organism>
<dbReference type="GO" id="GO:0005576">
    <property type="term" value="C:extracellular region"/>
    <property type="evidence" value="ECO:0007669"/>
    <property type="project" value="InterPro"/>
</dbReference>
<dbReference type="Gene3D" id="3.90.226.10">
    <property type="entry name" value="2-enoyl-CoA Hydratase, Chain A, domain 1"/>
    <property type="match status" value="1"/>
</dbReference>
<comment type="caution">
    <text evidence="6">The sequence shown here is derived from an EMBL/GenBank/DDBJ whole genome shotgun (WGS) entry which is preliminary data.</text>
</comment>
<keyword evidence="4" id="KW-1133">Transmembrane helix</keyword>
<dbReference type="PROSITE" id="PS50948">
    <property type="entry name" value="PAN"/>
    <property type="match status" value="1"/>
</dbReference>
<evidence type="ECO:0000313" key="6">
    <source>
        <dbReference type="EMBL" id="GGD44225.1"/>
    </source>
</evidence>
<dbReference type="SMART" id="SM00223">
    <property type="entry name" value="APPLE"/>
    <property type="match status" value="2"/>
</dbReference>
<evidence type="ECO:0000256" key="3">
    <source>
        <dbReference type="SAM" id="MobiDB-lite"/>
    </source>
</evidence>
<protein>
    <recommendedName>
        <fullName evidence="5">Apple domain-containing protein</fullName>
    </recommendedName>
</protein>
<feature type="domain" description="Apple" evidence="5">
    <location>
        <begin position="273"/>
        <end position="357"/>
    </location>
</feature>
<feature type="compositionally biased region" description="Low complexity" evidence="3">
    <location>
        <begin position="241"/>
        <end position="260"/>
    </location>
</feature>
<dbReference type="InterPro" id="IPR000177">
    <property type="entry name" value="Apple"/>
</dbReference>
<feature type="compositionally biased region" description="Polar residues" evidence="3">
    <location>
        <begin position="231"/>
        <end position="240"/>
    </location>
</feature>
<dbReference type="Proteomes" id="UP000613160">
    <property type="component" value="Unassembled WGS sequence"/>
</dbReference>
<keyword evidence="4" id="KW-0472">Membrane</keyword>
<sequence length="454" mass="48448">MSSGTGAKLLQPLGDIDPMQRVRSWLGFSMTNFLARFLTIALIMCAMVHFGPTADAAERQFGLFSVDSEHPEAIHMDGALDAGSALNFRRALNAAPDARILVLNSPGGLVQMGLLIADDVHLRKMATLIPAGSTCASACAFIFLAGAERRADGQLGVHQVSNDVGDLESAQLSIADIIEVLNRFQTPIDVLTIMFKTPANDMHFFSPSEVALYGINRSAGATPAAGPPTPVNETPSVSSLPTYKPATAEAAAPATPSVASLPTPDLSTLEAYTRRPTRMALYSGLDFNGQDIESVRVGEASQCARRCFEIGSECKAFTYNADTRITRGPNCFLKTGSGAMDGNVMAISGLLLNRAEKDPAPFSMGIIDPREGMIEDIDLPGRDLSPRAHPTAKTGPQCRLACITNDQCQAFTFIKRKKECWLKSSVGEARYKPGMVSGGKKLATFSPMSVIALE</sequence>
<evidence type="ECO:0000256" key="2">
    <source>
        <dbReference type="ARBA" id="ARBA00023157"/>
    </source>
</evidence>
<dbReference type="PANTHER" id="PTHR33946:SF4">
    <property type="entry name" value="COAGULATION FACTOR XI"/>
    <property type="match status" value="1"/>
</dbReference>
<dbReference type="PANTHER" id="PTHR33946">
    <property type="match status" value="1"/>
</dbReference>
<dbReference type="Gene3D" id="3.50.4.10">
    <property type="entry name" value="Hepatocyte Growth Factor"/>
    <property type="match status" value="2"/>
</dbReference>
<keyword evidence="7" id="KW-1185">Reference proteome</keyword>